<proteinExistence type="predicted"/>
<dbReference type="EMBL" id="JAACNO010001340">
    <property type="protein sequence ID" value="KAF4141473.1"/>
    <property type="molecule type" value="Genomic_DNA"/>
</dbReference>
<protein>
    <submittedName>
        <fullName evidence="1">Uncharacterized protein</fullName>
    </submittedName>
</protein>
<organism evidence="1 3">
    <name type="scientific">Phytophthora infestans</name>
    <name type="common">Potato late blight agent</name>
    <name type="synonym">Botrytis infestans</name>
    <dbReference type="NCBI Taxonomy" id="4787"/>
    <lineage>
        <taxon>Eukaryota</taxon>
        <taxon>Sar</taxon>
        <taxon>Stramenopiles</taxon>
        <taxon>Oomycota</taxon>
        <taxon>Peronosporomycetes</taxon>
        <taxon>Peronosporales</taxon>
        <taxon>Peronosporaceae</taxon>
        <taxon>Phytophthora</taxon>
    </lineage>
</organism>
<reference evidence="1" key="1">
    <citation type="submission" date="2020-04" db="EMBL/GenBank/DDBJ databases">
        <title>Hybrid Assembly of Korean Phytophthora infestans isolates.</title>
        <authorList>
            <person name="Prokchorchik M."/>
            <person name="Lee Y."/>
            <person name="Seo J."/>
            <person name="Cho J.-H."/>
            <person name="Park Y.-E."/>
            <person name="Jang D.-C."/>
            <person name="Im J.-S."/>
            <person name="Choi J.-G."/>
            <person name="Park H.-J."/>
            <person name="Lee G.-B."/>
            <person name="Lee Y.-G."/>
            <person name="Hong S.-Y."/>
            <person name="Cho K."/>
            <person name="Sohn K.H."/>
        </authorList>
    </citation>
    <scope>NUCLEOTIDE SEQUENCE</scope>
    <source>
        <strain evidence="1">KR_1_A1</strain>
        <strain evidence="2">KR_2_A2</strain>
    </source>
</reference>
<accession>A0A833S595</accession>
<dbReference type="EMBL" id="WSZM01000887">
    <property type="protein sequence ID" value="KAF4029102.1"/>
    <property type="molecule type" value="Genomic_DNA"/>
</dbReference>
<gene>
    <name evidence="1" type="ORF">GN244_ATG19151</name>
    <name evidence="2" type="ORF">GN958_ATG09318</name>
</gene>
<evidence type="ECO:0000313" key="2">
    <source>
        <dbReference type="EMBL" id="KAF4141473.1"/>
    </source>
</evidence>
<name>A0A833S595_PHYIN</name>
<sequence>MVATRLKEFDRRLAVHELVAEVVGHPEISRPATSDGTPSSDPRPLFSFMRPSLCVRGAAVVGVGLAGCCERRSCAGSELPLDGAVDWPLVGGRPPDCGAATWWQRGSPQAF</sequence>
<dbReference type="Proteomes" id="UP000704712">
    <property type="component" value="Unassembled WGS sequence"/>
</dbReference>
<comment type="caution">
    <text evidence="1">The sequence shown here is derived from an EMBL/GenBank/DDBJ whole genome shotgun (WGS) entry which is preliminary data.</text>
</comment>
<keyword evidence="3" id="KW-1185">Reference proteome</keyword>
<dbReference type="AlphaFoldDB" id="A0A833S595"/>
<evidence type="ECO:0000313" key="1">
    <source>
        <dbReference type="EMBL" id="KAF4029102.1"/>
    </source>
</evidence>
<dbReference type="Proteomes" id="UP000602510">
    <property type="component" value="Unassembled WGS sequence"/>
</dbReference>
<evidence type="ECO:0000313" key="3">
    <source>
        <dbReference type="Proteomes" id="UP000602510"/>
    </source>
</evidence>